<gene>
    <name evidence="1" type="ORF">CEXT_471391</name>
</gene>
<dbReference type="AlphaFoldDB" id="A0AAV4U291"/>
<reference evidence="1 2" key="1">
    <citation type="submission" date="2021-06" db="EMBL/GenBank/DDBJ databases">
        <title>Caerostris extrusa draft genome.</title>
        <authorList>
            <person name="Kono N."/>
            <person name="Arakawa K."/>
        </authorList>
    </citation>
    <scope>NUCLEOTIDE SEQUENCE [LARGE SCALE GENOMIC DNA]</scope>
</reference>
<protein>
    <submittedName>
        <fullName evidence="1">Uncharacterized protein</fullName>
    </submittedName>
</protein>
<comment type="caution">
    <text evidence="1">The sequence shown here is derived from an EMBL/GenBank/DDBJ whole genome shotgun (WGS) entry which is preliminary data.</text>
</comment>
<accession>A0AAV4U291</accession>
<name>A0AAV4U291_CAEEX</name>
<keyword evidence="2" id="KW-1185">Reference proteome</keyword>
<sequence>MGVAVVARRCVDHLQSGRGWAYRAQGPTDNKRGGPARQNVTLALVSGARVYLYALLPLQLHNVLLIRQRAPWFGTNTIHRWLVQWSVSVVSSDVMAGHFVRA</sequence>
<evidence type="ECO:0000313" key="1">
    <source>
        <dbReference type="EMBL" id="GIY51919.1"/>
    </source>
</evidence>
<evidence type="ECO:0000313" key="2">
    <source>
        <dbReference type="Proteomes" id="UP001054945"/>
    </source>
</evidence>
<dbReference type="EMBL" id="BPLR01012176">
    <property type="protein sequence ID" value="GIY51919.1"/>
    <property type="molecule type" value="Genomic_DNA"/>
</dbReference>
<dbReference type="Proteomes" id="UP001054945">
    <property type="component" value="Unassembled WGS sequence"/>
</dbReference>
<organism evidence="1 2">
    <name type="scientific">Caerostris extrusa</name>
    <name type="common">Bark spider</name>
    <name type="synonym">Caerostris bankana</name>
    <dbReference type="NCBI Taxonomy" id="172846"/>
    <lineage>
        <taxon>Eukaryota</taxon>
        <taxon>Metazoa</taxon>
        <taxon>Ecdysozoa</taxon>
        <taxon>Arthropoda</taxon>
        <taxon>Chelicerata</taxon>
        <taxon>Arachnida</taxon>
        <taxon>Araneae</taxon>
        <taxon>Araneomorphae</taxon>
        <taxon>Entelegynae</taxon>
        <taxon>Araneoidea</taxon>
        <taxon>Araneidae</taxon>
        <taxon>Caerostris</taxon>
    </lineage>
</organism>
<proteinExistence type="predicted"/>